<protein>
    <recommendedName>
        <fullName evidence="3">Protein GrpE</fullName>
    </recommendedName>
    <alternativeName>
        <fullName evidence="3">HSP-70 cofactor</fullName>
    </alternativeName>
</protein>
<dbReference type="EMBL" id="CP024963">
    <property type="protein sequence ID" value="ATZ17403.1"/>
    <property type="molecule type" value="Genomic_DNA"/>
</dbReference>
<evidence type="ECO:0000313" key="7">
    <source>
        <dbReference type="Proteomes" id="UP000232063"/>
    </source>
</evidence>
<dbReference type="PRINTS" id="PR00773">
    <property type="entry name" value="GRPEPROTEIN"/>
</dbReference>
<keyword evidence="2 3" id="KW-0143">Chaperone</keyword>
<dbReference type="KEGG" id="elj:ELUMI_v1c06810"/>
<organism evidence="6 7">
    <name type="scientific">Williamsoniiplasma luminosum</name>
    <dbReference type="NCBI Taxonomy" id="214888"/>
    <lineage>
        <taxon>Bacteria</taxon>
        <taxon>Bacillati</taxon>
        <taxon>Mycoplasmatota</taxon>
        <taxon>Mollicutes</taxon>
        <taxon>Entomoplasmatales</taxon>
        <taxon>Williamsoniiplasma</taxon>
    </lineage>
</organism>
<name>A0A2K8NXN8_9MOLU</name>
<dbReference type="GO" id="GO:0051087">
    <property type="term" value="F:protein-folding chaperone binding"/>
    <property type="evidence" value="ECO:0007669"/>
    <property type="project" value="InterPro"/>
</dbReference>
<accession>A0A2K8NXN8</accession>
<evidence type="ECO:0000256" key="4">
    <source>
        <dbReference type="RuleBase" id="RU004478"/>
    </source>
</evidence>
<dbReference type="GO" id="GO:0006457">
    <property type="term" value="P:protein folding"/>
    <property type="evidence" value="ECO:0007669"/>
    <property type="project" value="InterPro"/>
</dbReference>
<evidence type="ECO:0000313" key="6">
    <source>
        <dbReference type="EMBL" id="ATZ17403.1"/>
    </source>
</evidence>
<dbReference type="Pfam" id="PF01025">
    <property type="entry name" value="GrpE"/>
    <property type="match status" value="1"/>
</dbReference>
<dbReference type="Gene3D" id="3.90.20.20">
    <property type="match status" value="1"/>
</dbReference>
<comment type="subunit">
    <text evidence="3">Homodimer.</text>
</comment>
<dbReference type="InterPro" id="IPR013805">
    <property type="entry name" value="GrpE_CC"/>
</dbReference>
<dbReference type="CDD" id="cd00446">
    <property type="entry name" value="GrpE"/>
    <property type="match status" value="1"/>
</dbReference>
<dbReference type="GO" id="GO:0000774">
    <property type="term" value="F:adenyl-nucleotide exchange factor activity"/>
    <property type="evidence" value="ECO:0007669"/>
    <property type="project" value="InterPro"/>
</dbReference>
<evidence type="ECO:0000256" key="2">
    <source>
        <dbReference type="ARBA" id="ARBA00023186"/>
    </source>
</evidence>
<dbReference type="Proteomes" id="UP000232063">
    <property type="component" value="Chromosome"/>
</dbReference>
<evidence type="ECO:0000256" key="1">
    <source>
        <dbReference type="ARBA" id="ARBA00009054"/>
    </source>
</evidence>
<dbReference type="InterPro" id="IPR000740">
    <property type="entry name" value="GrpE"/>
</dbReference>
<comment type="function">
    <text evidence="3">Participates actively in the response to hyperosmotic and heat shock by preventing the aggregation of stress-denatured proteins, in association with DnaK and GrpE. It is the nucleotide exchange factor for DnaK and may function as a thermosensor. Unfolded proteins bind initially to DnaJ; upon interaction with the DnaJ-bound protein, DnaK hydrolyzes its bound ATP, resulting in the formation of a stable complex. GrpE releases ADP from DnaK; ATP binding to DnaK triggers the release of the substrate protein, thus completing the reaction cycle. Several rounds of ATP-dependent interactions between DnaJ, DnaK and GrpE are required for fully efficient folding.</text>
</comment>
<keyword evidence="7" id="KW-1185">Reference proteome</keyword>
<dbReference type="RefSeq" id="WP_025734788.1">
    <property type="nucleotide sequence ID" value="NZ_CP024963.1"/>
</dbReference>
<dbReference type="Gene3D" id="2.30.22.10">
    <property type="entry name" value="Head domain of nucleotide exchange factor GrpE"/>
    <property type="match status" value="1"/>
</dbReference>
<dbReference type="PANTHER" id="PTHR21237:SF23">
    <property type="entry name" value="GRPE PROTEIN HOMOLOG, MITOCHONDRIAL"/>
    <property type="match status" value="1"/>
</dbReference>
<comment type="subcellular location">
    <subcellularLocation>
        <location evidence="3">Cytoplasm</location>
    </subcellularLocation>
</comment>
<sequence length="201" mass="23146">MSKDKHDKKESKSEKDEFQITLDFLGTQDPEIHINYKKIVEDKVQILEAEIEALKIQLTTQKQEAEEENLKNIAKIQTMARRHSEEISSMRKYGGTKLAEDILRPIDLFKKVLNSPVSSDEIKNYFIGFEMVIKQMEHALEENGIQQIQVNIGDQFDPLIHNGNETVESEEFKTGQIVAVISNGYKLYERVIMHALVKVAK</sequence>
<evidence type="ECO:0000256" key="3">
    <source>
        <dbReference type="HAMAP-Rule" id="MF_01151"/>
    </source>
</evidence>
<dbReference type="HAMAP" id="MF_01151">
    <property type="entry name" value="GrpE"/>
    <property type="match status" value="1"/>
</dbReference>
<dbReference type="GO" id="GO:0042803">
    <property type="term" value="F:protein homodimerization activity"/>
    <property type="evidence" value="ECO:0007669"/>
    <property type="project" value="InterPro"/>
</dbReference>
<dbReference type="SUPFAM" id="SSF51064">
    <property type="entry name" value="Head domain of nucleotide exchange factor GrpE"/>
    <property type="match status" value="1"/>
</dbReference>
<dbReference type="PANTHER" id="PTHR21237">
    <property type="entry name" value="GRPE PROTEIN"/>
    <property type="match status" value="1"/>
</dbReference>
<dbReference type="GO" id="GO:0051082">
    <property type="term" value="F:unfolded protein binding"/>
    <property type="evidence" value="ECO:0007669"/>
    <property type="project" value="TreeGrafter"/>
</dbReference>
<feature type="coiled-coil region" evidence="5">
    <location>
        <begin position="37"/>
        <end position="71"/>
    </location>
</feature>
<dbReference type="OrthoDB" id="9812586at2"/>
<dbReference type="SUPFAM" id="SSF58014">
    <property type="entry name" value="Coiled-coil domain of nucleotide exchange factor GrpE"/>
    <property type="match status" value="1"/>
</dbReference>
<reference evidence="6 7" key="1">
    <citation type="submission" date="2017-11" db="EMBL/GenBank/DDBJ databases">
        <title>Genome sequence of Entomoplasma luminosum PIMN-1 (ATCC 49195).</title>
        <authorList>
            <person name="Lo W.-S."/>
            <person name="Gasparich G.E."/>
            <person name="Kuo C.-H."/>
        </authorList>
    </citation>
    <scope>NUCLEOTIDE SEQUENCE [LARGE SCALE GENOMIC DNA]</scope>
    <source>
        <strain evidence="6 7">PIMN-1</strain>
    </source>
</reference>
<dbReference type="InterPro" id="IPR009012">
    <property type="entry name" value="GrpE_head"/>
</dbReference>
<keyword evidence="3" id="KW-0963">Cytoplasm</keyword>
<dbReference type="AlphaFoldDB" id="A0A2K8NXN8"/>
<keyword evidence="5" id="KW-0175">Coiled coil</keyword>
<keyword evidence="3 6" id="KW-0346">Stress response</keyword>
<comment type="similarity">
    <text evidence="1 3 4">Belongs to the GrpE family.</text>
</comment>
<dbReference type="GO" id="GO:0005737">
    <property type="term" value="C:cytoplasm"/>
    <property type="evidence" value="ECO:0007669"/>
    <property type="project" value="UniProtKB-SubCell"/>
</dbReference>
<gene>
    <name evidence="3 6" type="primary">grpE</name>
    <name evidence="6" type="ORF">ELUMI_v1c06810</name>
</gene>
<evidence type="ECO:0000256" key="5">
    <source>
        <dbReference type="SAM" id="Coils"/>
    </source>
</evidence>
<proteinExistence type="inferred from homology"/>